<evidence type="ECO:0000256" key="2">
    <source>
        <dbReference type="ARBA" id="ARBA00022603"/>
    </source>
</evidence>
<accession>A0A0R3CRM2</accession>
<keyword evidence="7" id="KW-1185">Reference proteome</keyword>
<dbReference type="Proteomes" id="UP000051936">
    <property type="component" value="Unassembled WGS sequence"/>
</dbReference>
<keyword evidence="6" id="KW-0830">Ubiquinone</keyword>
<evidence type="ECO:0000256" key="1">
    <source>
        <dbReference type="ARBA" id="ARBA00022428"/>
    </source>
</evidence>
<dbReference type="InterPro" id="IPR013216">
    <property type="entry name" value="Methyltransf_11"/>
</dbReference>
<organism evidence="6 7">
    <name type="scientific">Bradyrhizobium manausense</name>
    <dbReference type="NCBI Taxonomy" id="989370"/>
    <lineage>
        <taxon>Bacteria</taxon>
        <taxon>Pseudomonadati</taxon>
        <taxon>Pseudomonadota</taxon>
        <taxon>Alphaproteobacteria</taxon>
        <taxon>Hyphomicrobiales</taxon>
        <taxon>Nitrobacteraceae</taxon>
        <taxon>Bradyrhizobium</taxon>
    </lineage>
</organism>
<reference evidence="6 7" key="1">
    <citation type="submission" date="2015-09" db="EMBL/GenBank/DDBJ databases">
        <title>Draft Genome Sequence of Bradyrhizobium manausense Strain BR 3351T, a Novel Symbiotic Nitrogen-Fixing Alphaproteobacterium Isolated from Brazilian Amazon Rain Forest.</title>
        <authorList>
            <person name="De Araujo J.L."/>
            <person name="Zilli J.E."/>
        </authorList>
    </citation>
    <scope>NUCLEOTIDE SEQUENCE [LARGE SCALE GENOMIC DNA]</scope>
    <source>
        <strain evidence="6 7">BR3351</strain>
    </source>
</reference>
<dbReference type="PANTHER" id="PTHR43591">
    <property type="entry name" value="METHYLTRANSFERASE"/>
    <property type="match status" value="1"/>
</dbReference>
<evidence type="ECO:0000313" key="7">
    <source>
        <dbReference type="Proteomes" id="UP000051936"/>
    </source>
</evidence>
<proteinExistence type="predicted"/>
<evidence type="ECO:0000256" key="3">
    <source>
        <dbReference type="ARBA" id="ARBA00022679"/>
    </source>
</evidence>
<dbReference type="InterPro" id="IPR004033">
    <property type="entry name" value="UbiE/COQ5_MeTrFase"/>
</dbReference>
<dbReference type="GO" id="GO:0009234">
    <property type="term" value="P:menaquinone biosynthetic process"/>
    <property type="evidence" value="ECO:0007669"/>
    <property type="project" value="UniProtKB-KW"/>
</dbReference>
<dbReference type="EMBL" id="LJYG01000116">
    <property type="protein sequence ID" value="KRQ00264.1"/>
    <property type="molecule type" value="Genomic_DNA"/>
</dbReference>
<evidence type="ECO:0000259" key="5">
    <source>
        <dbReference type="Pfam" id="PF08241"/>
    </source>
</evidence>
<feature type="domain" description="Methyltransferase type 11" evidence="5">
    <location>
        <begin position="51"/>
        <end position="150"/>
    </location>
</feature>
<evidence type="ECO:0000313" key="6">
    <source>
        <dbReference type="EMBL" id="KRQ00264.1"/>
    </source>
</evidence>
<dbReference type="PANTHER" id="PTHR43591:SF24">
    <property type="entry name" value="2-METHOXY-6-POLYPRENYL-1,4-BENZOQUINOL METHYLASE, MITOCHONDRIAL"/>
    <property type="match status" value="1"/>
</dbReference>
<keyword evidence="4" id="KW-0949">S-adenosyl-L-methionine</keyword>
<dbReference type="GO" id="GO:0008757">
    <property type="term" value="F:S-adenosylmethionine-dependent methyltransferase activity"/>
    <property type="evidence" value="ECO:0007669"/>
    <property type="project" value="InterPro"/>
</dbReference>
<dbReference type="AlphaFoldDB" id="A0A0R3CRM2"/>
<dbReference type="InterPro" id="IPR029063">
    <property type="entry name" value="SAM-dependent_MTases_sf"/>
</dbReference>
<sequence>MDPVSDPAKLKAEATYNAAADHFDDGPLAFWDRYGRLTVQKLSLAPGSAVLDVGCGSGASAIPAAIDVGPRGRVIGIDLAERLLTIARSKSLAQHLHNVEFRRADMTALSYPDASFDAVISVFSLFFVADMVAEIRELWRVLRPGGKLAITTWGPRMFEPGSEAFWSAVKEFRPDLVATVSPWERITRPDALRQLLSESGISGAEVTSEDGKQRLQSVEDWWTIVLGSGYRWTVEQMSEGERAGVKAANLKKLRESGTTSVETNVICAIARKI</sequence>
<dbReference type="CDD" id="cd02440">
    <property type="entry name" value="AdoMet_MTases"/>
    <property type="match status" value="1"/>
</dbReference>
<dbReference type="PROSITE" id="PS51608">
    <property type="entry name" value="SAM_MT_UBIE"/>
    <property type="match status" value="1"/>
</dbReference>
<comment type="caution">
    <text evidence="6">The sequence shown here is derived from an EMBL/GenBank/DDBJ whole genome shotgun (WGS) entry which is preliminary data.</text>
</comment>
<gene>
    <name evidence="6" type="ORF">AOQ71_41820</name>
</gene>
<dbReference type="STRING" id="989370.AOQ71_41820"/>
<dbReference type="OrthoDB" id="5449367at2"/>
<dbReference type="SUPFAM" id="SSF53335">
    <property type="entry name" value="S-adenosyl-L-methionine-dependent methyltransferases"/>
    <property type="match status" value="1"/>
</dbReference>
<dbReference type="Gene3D" id="3.40.50.150">
    <property type="entry name" value="Vaccinia Virus protein VP39"/>
    <property type="match status" value="1"/>
</dbReference>
<dbReference type="RefSeq" id="WP_057759751.1">
    <property type="nucleotide sequence ID" value="NZ_LJYG01000116.1"/>
</dbReference>
<keyword evidence="1" id="KW-0474">Menaquinone biosynthesis</keyword>
<keyword evidence="3" id="KW-0808">Transferase</keyword>
<keyword evidence="2" id="KW-0489">Methyltransferase</keyword>
<protein>
    <submittedName>
        <fullName evidence="6">Ubiquinone biosynthesis protein UbiE</fullName>
    </submittedName>
</protein>
<evidence type="ECO:0000256" key="4">
    <source>
        <dbReference type="ARBA" id="ARBA00022691"/>
    </source>
</evidence>
<dbReference type="Pfam" id="PF08241">
    <property type="entry name" value="Methyltransf_11"/>
    <property type="match status" value="1"/>
</dbReference>
<dbReference type="GO" id="GO:0032259">
    <property type="term" value="P:methylation"/>
    <property type="evidence" value="ECO:0007669"/>
    <property type="project" value="UniProtKB-KW"/>
</dbReference>
<name>A0A0R3CRM2_9BRAD</name>